<dbReference type="Proteomes" id="UP001164929">
    <property type="component" value="Chromosome 12"/>
</dbReference>
<reference evidence="1" key="1">
    <citation type="journal article" date="2023" name="Mol. Ecol. Resour.">
        <title>Chromosome-level genome assembly of a triploid poplar Populus alba 'Berolinensis'.</title>
        <authorList>
            <person name="Chen S."/>
            <person name="Yu Y."/>
            <person name="Wang X."/>
            <person name="Wang S."/>
            <person name="Zhang T."/>
            <person name="Zhou Y."/>
            <person name="He R."/>
            <person name="Meng N."/>
            <person name="Wang Y."/>
            <person name="Liu W."/>
            <person name="Liu Z."/>
            <person name="Liu J."/>
            <person name="Guo Q."/>
            <person name="Huang H."/>
            <person name="Sederoff R.R."/>
            <person name="Wang G."/>
            <person name="Qu G."/>
            <person name="Chen S."/>
        </authorList>
    </citation>
    <scope>NUCLEOTIDE SEQUENCE</scope>
    <source>
        <strain evidence="1">SC-2020</strain>
    </source>
</reference>
<accession>A0AAD6M0S0</accession>
<comment type="caution">
    <text evidence="1">The sequence shown here is derived from an EMBL/GenBank/DDBJ whole genome shotgun (WGS) entry which is preliminary data.</text>
</comment>
<protein>
    <submittedName>
        <fullName evidence="1">Uncharacterized protein</fullName>
    </submittedName>
</protein>
<evidence type="ECO:0000313" key="1">
    <source>
        <dbReference type="EMBL" id="KAJ6976666.1"/>
    </source>
</evidence>
<organism evidence="1 2">
    <name type="scientific">Populus alba x Populus x berolinensis</name>
    <dbReference type="NCBI Taxonomy" id="444605"/>
    <lineage>
        <taxon>Eukaryota</taxon>
        <taxon>Viridiplantae</taxon>
        <taxon>Streptophyta</taxon>
        <taxon>Embryophyta</taxon>
        <taxon>Tracheophyta</taxon>
        <taxon>Spermatophyta</taxon>
        <taxon>Magnoliopsida</taxon>
        <taxon>eudicotyledons</taxon>
        <taxon>Gunneridae</taxon>
        <taxon>Pentapetalae</taxon>
        <taxon>rosids</taxon>
        <taxon>fabids</taxon>
        <taxon>Malpighiales</taxon>
        <taxon>Salicaceae</taxon>
        <taxon>Saliceae</taxon>
        <taxon>Populus</taxon>
    </lineage>
</organism>
<proteinExistence type="predicted"/>
<keyword evidence="2" id="KW-1185">Reference proteome</keyword>
<dbReference type="AlphaFoldDB" id="A0AAD6M0S0"/>
<gene>
    <name evidence="1" type="ORF">NC653_028738</name>
</gene>
<sequence length="125" mass="14434">MPAVEINQSSNRLQLLCKPPRIIYLSNDIMPIHSEHLKSVISRNRVFHGNKIENTITCHVQRETYLCNKWKTLFFPFCKVAISLFTEFLQSYPNSWSASHHLPLCSGCLSQLQPFAQEFLPSRNG</sequence>
<name>A0AAD6M0S0_9ROSI</name>
<dbReference type="EMBL" id="JAQIZT010000012">
    <property type="protein sequence ID" value="KAJ6976666.1"/>
    <property type="molecule type" value="Genomic_DNA"/>
</dbReference>
<evidence type="ECO:0000313" key="2">
    <source>
        <dbReference type="Proteomes" id="UP001164929"/>
    </source>
</evidence>